<evidence type="ECO:0000256" key="3">
    <source>
        <dbReference type="ARBA" id="ARBA00008628"/>
    </source>
</evidence>
<gene>
    <name evidence="10" type="ORF">PACTADRAFT_87068</name>
</gene>
<dbReference type="AlphaFoldDB" id="A0A1E4TN52"/>
<feature type="domain" description="Vps53 N-terminal" evidence="8">
    <location>
        <begin position="3"/>
        <end position="179"/>
    </location>
</feature>
<evidence type="ECO:0000259" key="9">
    <source>
        <dbReference type="Pfam" id="PF16854"/>
    </source>
</evidence>
<keyword evidence="11" id="KW-1185">Reference proteome</keyword>
<accession>A0A1E4TN52</accession>
<dbReference type="OrthoDB" id="10261632at2759"/>
<dbReference type="InterPro" id="IPR038260">
    <property type="entry name" value="Vps53_C_sf"/>
</dbReference>
<evidence type="ECO:0000256" key="1">
    <source>
        <dbReference type="ARBA" id="ARBA00004150"/>
    </source>
</evidence>
<evidence type="ECO:0000256" key="2">
    <source>
        <dbReference type="ARBA" id="ARBA00004481"/>
    </source>
</evidence>
<dbReference type="GO" id="GO:0005829">
    <property type="term" value="C:cytosol"/>
    <property type="evidence" value="ECO:0007669"/>
    <property type="project" value="GOC"/>
</dbReference>
<name>A0A1E4TN52_PACTA</name>
<dbReference type="InterPro" id="IPR031745">
    <property type="entry name" value="Vps53_C"/>
</dbReference>
<organism evidence="10 11">
    <name type="scientific">Pachysolen tannophilus NRRL Y-2460</name>
    <dbReference type="NCBI Taxonomy" id="669874"/>
    <lineage>
        <taxon>Eukaryota</taxon>
        <taxon>Fungi</taxon>
        <taxon>Dikarya</taxon>
        <taxon>Ascomycota</taxon>
        <taxon>Saccharomycotina</taxon>
        <taxon>Pichiomycetes</taxon>
        <taxon>Pachysolenaceae</taxon>
        <taxon>Pachysolen</taxon>
    </lineage>
</organism>
<comment type="subcellular location">
    <subcellularLocation>
        <location evidence="2">Endosome membrane</location>
        <topology evidence="2">Peripheral membrane protein</topology>
    </subcellularLocation>
    <subcellularLocation>
        <location evidence="1">Golgi apparatus</location>
        <location evidence="1">trans-Golgi network membrane</location>
        <topology evidence="1">Peripheral membrane protein</topology>
    </subcellularLocation>
</comment>
<dbReference type="GO" id="GO:0000938">
    <property type="term" value="C:GARP complex"/>
    <property type="evidence" value="ECO:0007669"/>
    <property type="project" value="InterPro"/>
</dbReference>
<dbReference type="Proteomes" id="UP000094236">
    <property type="component" value="Unassembled WGS sequence"/>
</dbReference>
<comment type="similarity">
    <text evidence="3">Belongs to the VPS53 family.</text>
</comment>
<feature type="compositionally biased region" description="Low complexity" evidence="7">
    <location>
        <begin position="606"/>
        <end position="633"/>
    </location>
</feature>
<dbReference type="Pfam" id="PF04100">
    <property type="entry name" value="Vps53_N"/>
    <property type="match status" value="1"/>
</dbReference>
<feature type="domain" description="Vps53 C-terminal" evidence="9">
    <location>
        <begin position="417"/>
        <end position="501"/>
    </location>
</feature>
<evidence type="ECO:0000313" key="10">
    <source>
        <dbReference type="EMBL" id="ODV93159.1"/>
    </source>
</evidence>
<reference evidence="11" key="1">
    <citation type="submission" date="2016-05" db="EMBL/GenBank/DDBJ databases">
        <title>Comparative genomics of biotechnologically important yeasts.</title>
        <authorList>
            <consortium name="DOE Joint Genome Institute"/>
            <person name="Riley R."/>
            <person name="Haridas S."/>
            <person name="Wolfe K.H."/>
            <person name="Lopes M.R."/>
            <person name="Hittinger C.T."/>
            <person name="Goker M."/>
            <person name="Salamov A."/>
            <person name="Wisecaver J."/>
            <person name="Long T.M."/>
            <person name="Aerts A.L."/>
            <person name="Barry K."/>
            <person name="Choi C."/>
            <person name="Clum A."/>
            <person name="Coughlan A.Y."/>
            <person name="Deshpande S."/>
            <person name="Douglass A.P."/>
            <person name="Hanson S.J."/>
            <person name="Klenk H.-P."/>
            <person name="Labutti K."/>
            <person name="Lapidus A."/>
            <person name="Lindquist E."/>
            <person name="Lipzen A."/>
            <person name="Meier-Kolthoff J.P."/>
            <person name="Ohm R.A."/>
            <person name="Otillar R.P."/>
            <person name="Pangilinan J."/>
            <person name="Peng Y."/>
            <person name="Rokas A."/>
            <person name="Rosa C.A."/>
            <person name="Scheuner C."/>
            <person name="Sibirny A.A."/>
            <person name="Slot J.C."/>
            <person name="Stielow J.B."/>
            <person name="Sun H."/>
            <person name="Kurtzman C.P."/>
            <person name="Blackwell M."/>
            <person name="Grigoriev I.V."/>
            <person name="Jeffries T.W."/>
        </authorList>
    </citation>
    <scope>NUCLEOTIDE SEQUENCE [LARGE SCALE GENOMIC DNA]</scope>
    <source>
        <strain evidence="11">NRRL Y-2460</strain>
    </source>
</reference>
<dbReference type="GO" id="GO:0010008">
    <property type="term" value="C:endosome membrane"/>
    <property type="evidence" value="ECO:0007669"/>
    <property type="project" value="UniProtKB-SubCell"/>
</dbReference>
<keyword evidence="4" id="KW-0967">Endosome</keyword>
<sequence>MELLNACKILDLLGNSYHDKLLNWFINNQLKEIQSIFKSTEEAGSLENLSRRYIFFRRVFKNVELRYSSKFPSEWNILYQLSDRFCYFTKQDLKEVLQKESKNINVNLLLNSLSETLEFENFLNMKFKFKNILVNKNINQEKKEINFDKQISSVFEPYLNVWLDHQEKIINDKFLEFLNPSKLLENNDGSDEHHEQDENSLNILTSSADLFRIYRSLLSQLSKLSTGEPLLKLSAIFVKYLNKYHDLILKPIIPDFKTIKNNNEEENQQVLTYACLVLNTADYCSLTISQLQERLTSLINEKFSSKVEQNFSKVKEVFMQLINECLNLLVFKISEDLSLQWRTMINLNWKNLNSVEDSSSYTSDISKTINSNCIVIFEKINRVIYTKNFMNKLVELISYSFLINMIKLKPINEVMSEQFLLDIQVLKKNLINLPELYKQQEELSSKAYIRFINQSLGNIENILKLLLIQFKPIDNFVMNYFFIIGDRNFNNFIKILKIKGILPTSAQNINFNRVELSKYSKTFEEKLTKYEDNLIDADDNNISTGNGNKSLVGSLKFLENLNVDQIDYNYDNYPPWLINSKTSTNSVASPNSPALKGFPSISIPFGNTPSNNNSNNNNNNNTSNNSNSTTANGQNGGEPIKNLITRKDAVEKNLAKTIDNMKFNDNFKNFGKFFKRND</sequence>
<protein>
    <submittedName>
        <fullName evidence="10">Uncharacterized protein</fullName>
    </submittedName>
</protein>
<evidence type="ECO:0000256" key="5">
    <source>
        <dbReference type="ARBA" id="ARBA00023034"/>
    </source>
</evidence>
<dbReference type="Gene3D" id="1.10.357.50">
    <property type="match status" value="1"/>
</dbReference>
<dbReference type="Gene3D" id="1.10.357.110">
    <property type="entry name" value="Vacuolar protein sorting-associated protein 53, C-terminus"/>
    <property type="match status" value="1"/>
</dbReference>
<dbReference type="InterPro" id="IPR007234">
    <property type="entry name" value="Vps53_N"/>
</dbReference>
<evidence type="ECO:0000256" key="6">
    <source>
        <dbReference type="ARBA" id="ARBA00023136"/>
    </source>
</evidence>
<dbReference type="PANTHER" id="PTHR12820:SF0">
    <property type="entry name" value="VACUOLAR PROTEIN SORTING-ASSOCIATED PROTEIN 53 HOMOLOG"/>
    <property type="match status" value="1"/>
</dbReference>
<dbReference type="GO" id="GO:0042147">
    <property type="term" value="P:retrograde transport, endosome to Golgi"/>
    <property type="evidence" value="ECO:0007669"/>
    <property type="project" value="InterPro"/>
</dbReference>
<dbReference type="Pfam" id="PF16854">
    <property type="entry name" value="VPS53_C"/>
    <property type="match status" value="1"/>
</dbReference>
<feature type="region of interest" description="Disordered" evidence="7">
    <location>
        <begin position="603"/>
        <end position="640"/>
    </location>
</feature>
<evidence type="ECO:0000259" key="8">
    <source>
        <dbReference type="Pfam" id="PF04100"/>
    </source>
</evidence>
<proteinExistence type="inferred from homology"/>
<dbReference type="InterPro" id="IPR039766">
    <property type="entry name" value="Vps53"/>
</dbReference>
<dbReference type="EMBL" id="KV454018">
    <property type="protein sequence ID" value="ODV93159.1"/>
    <property type="molecule type" value="Genomic_DNA"/>
</dbReference>
<dbReference type="STRING" id="669874.A0A1E4TN52"/>
<keyword evidence="6" id="KW-0472">Membrane</keyword>
<keyword evidence="5" id="KW-0333">Golgi apparatus</keyword>
<evidence type="ECO:0000256" key="4">
    <source>
        <dbReference type="ARBA" id="ARBA00022753"/>
    </source>
</evidence>
<evidence type="ECO:0000256" key="7">
    <source>
        <dbReference type="SAM" id="MobiDB-lite"/>
    </source>
</evidence>
<evidence type="ECO:0000313" key="11">
    <source>
        <dbReference type="Proteomes" id="UP000094236"/>
    </source>
</evidence>
<dbReference type="PANTHER" id="PTHR12820">
    <property type="entry name" value="VACUOLAR SORTING PROTEIN 53"/>
    <property type="match status" value="1"/>
</dbReference>